<dbReference type="Pfam" id="PF00172">
    <property type="entry name" value="Zn_clus"/>
    <property type="match status" value="1"/>
</dbReference>
<protein>
    <recommendedName>
        <fullName evidence="2">Zn(2)-C6 fungal-type domain-containing protein</fullName>
    </recommendedName>
</protein>
<reference evidence="3" key="1">
    <citation type="journal article" date="2021" name="Nat. Commun.">
        <title>Genetic determinants of endophytism in the Arabidopsis root mycobiome.</title>
        <authorList>
            <person name="Mesny F."/>
            <person name="Miyauchi S."/>
            <person name="Thiergart T."/>
            <person name="Pickel B."/>
            <person name="Atanasova L."/>
            <person name="Karlsson M."/>
            <person name="Huettel B."/>
            <person name="Barry K.W."/>
            <person name="Haridas S."/>
            <person name="Chen C."/>
            <person name="Bauer D."/>
            <person name="Andreopoulos W."/>
            <person name="Pangilinan J."/>
            <person name="LaButti K."/>
            <person name="Riley R."/>
            <person name="Lipzen A."/>
            <person name="Clum A."/>
            <person name="Drula E."/>
            <person name="Henrissat B."/>
            <person name="Kohler A."/>
            <person name="Grigoriev I.V."/>
            <person name="Martin F.M."/>
            <person name="Hacquard S."/>
        </authorList>
    </citation>
    <scope>NUCLEOTIDE SEQUENCE</scope>
    <source>
        <strain evidence="3">MPI-CAGE-AT-0147</strain>
    </source>
</reference>
<evidence type="ECO:0000256" key="1">
    <source>
        <dbReference type="ARBA" id="ARBA00023242"/>
    </source>
</evidence>
<dbReference type="GO" id="GO:0000981">
    <property type="term" value="F:DNA-binding transcription factor activity, RNA polymerase II-specific"/>
    <property type="evidence" value="ECO:0007669"/>
    <property type="project" value="InterPro"/>
</dbReference>
<name>A0A9P9DCB5_9HYPO</name>
<dbReference type="EMBL" id="JAGMUV010000029">
    <property type="protein sequence ID" value="KAH7116392.1"/>
    <property type="molecule type" value="Genomic_DNA"/>
</dbReference>
<dbReference type="InterPro" id="IPR036864">
    <property type="entry name" value="Zn2-C6_fun-type_DNA-bd_sf"/>
</dbReference>
<dbReference type="CDD" id="cd00067">
    <property type="entry name" value="GAL4"/>
    <property type="match status" value="1"/>
</dbReference>
<sequence>MFRNCRTCRGGHRKCDRARPVCRTCWKNGFHCKGYDRDGQMVFVNVDSGTIESSSKIILSEALSLAANVSSSSTSHSQHPAENLYRNSLNSLELTKLDFRNHVMCLWDHFNLGHSRSSDAWAPSFTTLINRNRFLDLALIALSSLRLSQTTRDKQARIMSLTAYGESLRLFRSCCENGQITRNPHLAATLATASLVYTMFEAMHHTPSTIFSSGVMFQNRHLQGAILFMQLCGPQTFTARDDHLVFKKLREMVILDSFCACQKSFLAEPHWMNEPWLDVPKTTRDRLFDIAALLTGPVAYALAHNPASVGAGALEDMTEKLETLEASLDSWYASWHRNLLDEISATVLQFQHDPGSIDIAFDANRSELDAVFLQVEYWSLRLLLQLCSICGAKRNLHSCPASSDYNGITSFINGCNELARKLKQGLRQPVYGQNIVRGEGITEGQCRSLLPAWALMTYERHCERYPSCEGHSVGKLASDAFSRN</sequence>
<feature type="domain" description="Zn(2)-C6 fungal-type" evidence="2">
    <location>
        <begin position="4"/>
        <end position="32"/>
    </location>
</feature>
<dbReference type="GO" id="GO:0008270">
    <property type="term" value="F:zinc ion binding"/>
    <property type="evidence" value="ECO:0007669"/>
    <property type="project" value="InterPro"/>
</dbReference>
<dbReference type="Gene3D" id="4.10.240.10">
    <property type="entry name" value="Zn(2)-C6 fungal-type DNA-binding domain"/>
    <property type="match status" value="1"/>
</dbReference>
<gene>
    <name evidence="3" type="ORF">EDB81DRAFT_819307</name>
</gene>
<dbReference type="InterPro" id="IPR053178">
    <property type="entry name" value="Osmoadaptation_assoc"/>
</dbReference>
<dbReference type="SUPFAM" id="SSF57701">
    <property type="entry name" value="Zn2/Cys6 DNA-binding domain"/>
    <property type="match status" value="1"/>
</dbReference>
<dbReference type="PROSITE" id="PS50048">
    <property type="entry name" value="ZN2_CY6_FUNGAL_2"/>
    <property type="match status" value="1"/>
</dbReference>
<evidence type="ECO:0000313" key="4">
    <source>
        <dbReference type="Proteomes" id="UP000738349"/>
    </source>
</evidence>
<evidence type="ECO:0000313" key="3">
    <source>
        <dbReference type="EMBL" id="KAH7116392.1"/>
    </source>
</evidence>
<keyword evidence="4" id="KW-1185">Reference proteome</keyword>
<dbReference type="InterPro" id="IPR001138">
    <property type="entry name" value="Zn2Cys6_DnaBD"/>
</dbReference>
<comment type="caution">
    <text evidence="3">The sequence shown here is derived from an EMBL/GenBank/DDBJ whole genome shotgun (WGS) entry which is preliminary data.</text>
</comment>
<dbReference type="PANTHER" id="PTHR38111:SF11">
    <property type="entry name" value="TRANSCRIPTION FACTOR DOMAIN-CONTAINING PROTEIN-RELATED"/>
    <property type="match status" value="1"/>
</dbReference>
<organism evidence="3 4">
    <name type="scientific">Dactylonectria macrodidyma</name>
    <dbReference type="NCBI Taxonomy" id="307937"/>
    <lineage>
        <taxon>Eukaryota</taxon>
        <taxon>Fungi</taxon>
        <taxon>Dikarya</taxon>
        <taxon>Ascomycota</taxon>
        <taxon>Pezizomycotina</taxon>
        <taxon>Sordariomycetes</taxon>
        <taxon>Hypocreomycetidae</taxon>
        <taxon>Hypocreales</taxon>
        <taxon>Nectriaceae</taxon>
        <taxon>Dactylonectria</taxon>
    </lineage>
</organism>
<dbReference type="AlphaFoldDB" id="A0A9P9DCB5"/>
<dbReference type="OrthoDB" id="3525185at2759"/>
<dbReference type="Proteomes" id="UP000738349">
    <property type="component" value="Unassembled WGS sequence"/>
</dbReference>
<dbReference type="PANTHER" id="PTHR38111">
    <property type="entry name" value="ZN(2)-C6 FUNGAL-TYPE DOMAIN-CONTAINING PROTEIN-RELATED"/>
    <property type="match status" value="1"/>
</dbReference>
<proteinExistence type="predicted"/>
<evidence type="ECO:0000259" key="2">
    <source>
        <dbReference type="PROSITE" id="PS50048"/>
    </source>
</evidence>
<accession>A0A9P9DCB5</accession>
<keyword evidence="1" id="KW-0539">Nucleus</keyword>